<feature type="transmembrane region" description="Helical" evidence="2">
    <location>
        <begin position="584"/>
        <end position="610"/>
    </location>
</feature>
<keyword evidence="2" id="KW-1133">Transmembrane helix</keyword>
<evidence type="ECO:0000256" key="2">
    <source>
        <dbReference type="SAM" id="Phobius"/>
    </source>
</evidence>
<evidence type="ECO:0000313" key="4">
    <source>
        <dbReference type="Proteomes" id="UP000245609"/>
    </source>
</evidence>
<accession>A0A2T9ZFG8</accession>
<proteinExistence type="predicted"/>
<dbReference type="Proteomes" id="UP000245609">
    <property type="component" value="Unassembled WGS sequence"/>
</dbReference>
<feature type="compositionally biased region" description="Basic residues" evidence="1">
    <location>
        <begin position="114"/>
        <end position="125"/>
    </location>
</feature>
<feature type="compositionally biased region" description="Basic and acidic residues" evidence="1">
    <location>
        <begin position="283"/>
        <end position="294"/>
    </location>
</feature>
<feature type="compositionally biased region" description="Polar residues" evidence="1">
    <location>
        <begin position="229"/>
        <end position="248"/>
    </location>
</feature>
<comment type="caution">
    <text evidence="3">The sequence shown here is derived from an EMBL/GenBank/DDBJ whole genome shotgun (WGS) entry which is preliminary data.</text>
</comment>
<keyword evidence="2" id="KW-0472">Membrane</keyword>
<feature type="region of interest" description="Disordered" evidence="1">
    <location>
        <begin position="18"/>
        <end position="133"/>
    </location>
</feature>
<evidence type="ECO:0000313" key="3">
    <source>
        <dbReference type="EMBL" id="PVV03321.1"/>
    </source>
</evidence>
<evidence type="ECO:0000256" key="1">
    <source>
        <dbReference type="SAM" id="MobiDB-lite"/>
    </source>
</evidence>
<dbReference type="EMBL" id="MBFS01000248">
    <property type="protein sequence ID" value="PVV03321.1"/>
    <property type="molecule type" value="Genomic_DNA"/>
</dbReference>
<feature type="transmembrane region" description="Helical" evidence="2">
    <location>
        <begin position="511"/>
        <end position="533"/>
    </location>
</feature>
<protein>
    <submittedName>
        <fullName evidence="3">Uncharacterized protein</fullName>
    </submittedName>
</protein>
<reference evidence="3 4" key="1">
    <citation type="journal article" date="2018" name="MBio">
        <title>Comparative Genomics Reveals the Core Gene Toolbox for the Fungus-Insect Symbiosis.</title>
        <authorList>
            <person name="Wang Y."/>
            <person name="Stata M."/>
            <person name="Wang W."/>
            <person name="Stajich J.E."/>
            <person name="White M.M."/>
            <person name="Moncalvo J.M."/>
        </authorList>
    </citation>
    <scope>NUCLEOTIDE SEQUENCE [LARGE SCALE GENOMIC DNA]</scope>
    <source>
        <strain evidence="3 4">SC-DP-2</strain>
    </source>
</reference>
<feature type="transmembrane region" description="Helical" evidence="2">
    <location>
        <begin position="477"/>
        <end position="499"/>
    </location>
</feature>
<gene>
    <name evidence="3" type="ORF">BB560_002216</name>
</gene>
<dbReference type="AlphaFoldDB" id="A0A2T9ZFG8"/>
<organism evidence="3 4">
    <name type="scientific">Smittium megazygosporum</name>
    <dbReference type="NCBI Taxonomy" id="133381"/>
    <lineage>
        <taxon>Eukaryota</taxon>
        <taxon>Fungi</taxon>
        <taxon>Fungi incertae sedis</taxon>
        <taxon>Zoopagomycota</taxon>
        <taxon>Kickxellomycotina</taxon>
        <taxon>Harpellomycetes</taxon>
        <taxon>Harpellales</taxon>
        <taxon>Legeriomycetaceae</taxon>
        <taxon>Smittium</taxon>
    </lineage>
</organism>
<feature type="region of interest" description="Disordered" evidence="1">
    <location>
        <begin position="390"/>
        <end position="415"/>
    </location>
</feature>
<name>A0A2T9ZFG8_9FUNG</name>
<feature type="region of interest" description="Disordered" evidence="1">
    <location>
        <begin position="278"/>
        <end position="298"/>
    </location>
</feature>
<keyword evidence="4" id="KW-1185">Reference proteome</keyword>
<feature type="transmembrane region" description="Helical" evidence="2">
    <location>
        <begin position="545"/>
        <end position="564"/>
    </location>
</feature>
<keyword evidence="2" id="KW-0812">Transmembrane</keyword>
<feature type="compositionally biased region" description="Polar residues" evidence="1">
    <location>
        <begin position="99"/>
        <end position="110"/>
    </location>
</feature>
<feature type="compositionally biased region" description="Basic residues" evidence="1">
    <location>
        <begin position="60"/>
        <end position="75"/>
    </location>
</feature>
<sequence>MGRFGGLNKFKKISNIFQKQDNLDEDQEGVIEQGSQTEIEPDTDGEIDAGTQSDTGSSPKPKKKRISNIFRRQKGKGNEKPDAHSIGSLNEKKDKSEHMPSSSNKNSLETQESKHKRSRASKTRSRLLGEKPSIPEEELYIIPGNVQQDGLSKTKDDGLERSAEFAKTKKFMDSFEATKIEEEKKIELTPQEFKVTKKTSPALFRKTNKKRESGTQMLKQDKKVESLQEIVSQPSQQSAISSKAQNPENPIEPKILFKKTVGKNADMRKSNISAYVKGSASIEKADNADSRSEVHAVSPSSYNLKSFKEFSKSRSHLYSDKDENIANLNELIKKHDQSSKPVSFEEAKAKVARQKKKQKQEKLQSVLDIEDLEGNQIYDTDEDDYRDALTGDEENELDSTTKKTGTRKGNPKTSSRANFEEMYEKQRKTNNRISRKISASVNEIKLDPIKDNTDDQGEKETGFGLSSVRKIALGLRFLQVIFASAILGLVIASLCATSVQSTTKKAVSSVFYILVCCISIIFPLLFITGFRSVNSFKSGISKVKFILTIDAFISLAYILCITIISSRLDCPTSGPSGSDRFCKLFRAGIYVSIPTLGLFLASTVVDYLWLNAK</sequence>
<feature type="region of interest" description="Disordered" evidence="1">
    <location>
        <begin position="197"/>
        <end position="254"/>
    </location>
</feature>